<keyword evidence="2" id="KW-1185">Reference proteome</keyword>
<comment type="caution">
    <text evidence="1">The sequence shown here is derived from an EMBL/GenBank/DDBJ whole genome shotgun (WGS) entry which is preliminary data.</text>
</comment>
<accession>A0A3S1AAB6</accession>
<evidence type="ECO:0000313" key="2">
    <source>
        <dbReference type="Proteomes" id="UP000271624"/>
    </source>
</evidence>
<reference evidence="1" key="1">
    <citation type="submission" date="2018-12" db="EMBL/GenBank/DDBJ databases">
        <authorList>
            <person name="Will S."/>
            <person name="Neumann-Schaal M."/>
            <person name="Henke P."/>
        </authorList>
    </citation>
    <scope>NUCLEOTIDE SEQUENCE</scope>
    <source>
        <strain evidence="1">PCC 7102</strain>
    </source>
</reference>
<proteinExistence type="predicted"/>
<dbReference type="EMBL" id="RSCL01000034">
    <property type="protein sequence ID" value="RUS97016.1"/>
    <property type="molecule type" value="Genomic_DNA"/>
</dbReference>
<dbReference type="RefSeq" id="WP_127086583.1">
    <property type="nucleotide sequence ID" value="NZ_RSCL01000034.1"/>
</dbReference>
<name>A0A3S1AAB6_9CYAN</name>
<organism evidence="1 2">
    <name type="scientific">Dulcicalothrix desertica PCC 7102</name>
    <dbReference type="NCBI Taxonomy" id="232991"/>
    <lineage>
        <taxon>Bacteria</taxon>
        <taxon>Bacillati</taxon>
        <taxon>Cyanobacteriota</taxon>
        <taxon>Cyanophyceae</taxon>
        <taxon>Nostocales</taxon>
        <taxon>Calotrichaceae</taxon>
        <taxon>Dulcicalothrix</taxon>
    </lineage>
</organism>
<evidence type="ECO:0000313" key="1">
    <source>
        <dbReference type="EMBL" id="RUS97016.1"/>
    </source>
</evidence>
<protein>
    <submittedName>
        <fullName evidence="1">Uncharacterized protein</fullName>
    </submittedName>
</protein>
<sequence>MMSERWIIFHAEPNQPGWENRKLPMGGLTGILNEQWDYTNSDKIPVVGERFRQFLQVEEFVDPQFPKSSTHVRDGDWVVTRVEQYPAVTQNSSKQEIVLCYCKFEPIMSELEPLGRGQTSPQLQESQA</sequence>
<reference evidence="1" key="2">
    <citation type="journal article" date="2019" name="Genome Biol. Evol.">
        <title>Day and night: Metabolic profiles and evolutionary relationships of six axenic non-marine cyanobacteria.</title>
        <authorList>
            <person name="Will S.E."/>
            <person name="Henke P."/>
            <person name="Boedeker C."/>
            <person name="Huang S."/>
            <person name="Brinkmann H."/>
            <person name="Rohde M."/>
            <person name="Jarek M."/>
            <person name="Friedl T."/>
            <person name="Seufert S."/>
            <person name="Schumacher M."/>
            <person name="Overmann J."/>
            <person name="Neumann-Schaal M."/>
            <person name="Petersen J."/>
        </authorList>
    </citation>
    <scope>NUCLEOTIDE SEQUENCE [LARGE SCALE GENOMIC DNA]</scope>
    <source>
        <strain evidence="1">PCC 7102</strain>
    </source>
</reference>
<dbReference type="OrthoDB" id="513689at2"/>
<dbReference type="AlphaFoldDB" id="A0A3S1AAB6"/>
<dbReference type="Proteomes" id="UP000271624">
    <property type="component" value="Unassembled WGS sequence"/>
</dbReference>
<gene>
    <name evidence="1" type="ORF">DSM106972_085660</name>
</gene>